<reference evidence="5 6" key="1">
    <citation type="submission" date="2019-03" db="EMBL/GenBank/DDBJ databases">
        <title>Genomic Encyclopedia of Type Strains, Phase III (KMG-III): the genomes of soil and plant-associated and newly described type strains.</title>
        <authorList>
            <person name="Whitman W."/>
        </authorList>
    </citation>
    <scope>NUCLEOTIDE SEQUENCE [LARGE SCALE GENOMIC DNA]</scope>
    <source>
        <strain evidence="5 6">CECT 7378</strain>
    </source>
</reference>
<dbReference type="InterPro" id="IPR003594">
    <property type="entry name" value="HATPase_dom"/>
</dbReference>
<dbReference type="SUPFAM" id="SSF55874">
    <property type="entry name" value="ATPase domain of HSP90 chaperone/DNA topoisomerase II/histidine kinase"/>
    <property type="match status" value="1"/>
</dbReference>
<feature type="domain" description="Histidine kinase" evidence="4">
    <location>
        <begin position="216"/>
        <end position="450"/>
    </location>
</feature>
<name>A0A4R6ME03_9GAMM</name>
<dbReference type="CDD" id="cd00082">
    <property type="entry name" value="HisKA"/>
    <property type="match status" value="1"/>
</dbReference>
<dbReference type="PANTHER" id="PTHR43065:SF47">
    <property type="match status" value="1"/>
</dbReference>
<dbReference type="Gene3D" id="1.10.287.130">
    <property type="match status" value="1"/>
</dbReference>
<dbReference type="PROSITE" id="PS50109">
    <property type="entry name" value="HIS_KIN"/>
    <property type="match status" value="1"/>
</dbReference>
<accession>A0A4R6ME03</accession>
<evidence type="ECO:0000259" key="4">
    <source>
        <dbReference type="PROSITE" id="PS50109"/>
    </source>
</evidence>
<dbReference type="GO" id="GO:0000155">
    <property type="term" value="F:phosphorelay sensor kinase activity"/>
    <property type="evidence" value="ECO:0007669"/>
    <property type="project" value="InterPro"/>
</dbReference>
<dbReference type="RefSeq" id="WP_166637621.1">
    <property type="nucleotide sequence ID" value="NZ_SNXC01000009.1"/>
</dbReference>
<dbReference type="SMART" id="SM00387">
    <property type="entry name" value="HATPase_c"/>
    <property type="match status" value="1"/>
</dbReference>
<keyword evidence="5" id="KW-0418">Kinase</keyword>
<dbReference type="EC" id="2.7.13.3" evidence="2"/>
<comment type="caution">
    <text evidence="5">The sequence shown here is derived from an EMBL/GenBank/DDBJ whole genome shotgun (WGS) entry which is preliminary data.</text>
</comment>
<comment type="catalytic activity">
    <reaction evidence="1">
        <text>ATP + protein L-histidine = ADP + protein N-phospho-L-histidine.</text>
        <dbReference type="EC" id="2.7.13.3"/>
    </reaction>
</comment>
<keyword evidence="5" id="KW-0808">Transferase</keyword>
<gene>
    <name evidence="5" type="ORF">DFP79_0427</name>
</gene>
<evidence type="ECO:0000256" key="1">
    <source>
        <dbReference type="ARBA" id="ARBA00000085"/>
    </source>
</evidence>
<organism evidence="5 6">
    <name type="scientific">Marinomonas balearica</name>
    <dbReference type="NCBI Taxonomy" id="491947"/>
    <lineage>
        <taxon>Bacteria</taxon>
        <taxon>Pseudomonadati</taxon>
        <taxon>Pseudomonadota</taxon>
        <taxon>Gammaproteobacteria</taxon>
        <taxon>Oceanospirillales</taxon>
        <taxon>Oceanospirillaceae</taxon>
        <taxon>Marinomonas</taxon>
    </lineage>
</organism>
<evidence type="ECO:0000256" key="3">
    <source>
        <dbReference type="ARBA" id="ARBA00022553"/>
    </source>
</evidence>
<dbReference type="PRINTS" id="PR00344">
    <property type="entry name" value="BCTRLSENSOR"/>
</dbReference>
<dbReference type="EMBL" id="SNXC01000009">
    <property type="protein sequence ID" value="TDO99445.1"/>
    <property type="molecule type" value="Genomic_DNA"/>
</dbReference>
<dbReference type="SUPFAM" id="SSF55781">
    <property type="entry name" value="GAF domain-like"/>
    <property type="match status" value="1"/>
</dbReference>
<dbReference type="InterPro" id="IPR004358">
    <property type="entry name" value="Sig_transdc_His_kin-like_C"/>
</dbReference>
<dbReference type="Proteomes" id="UP000294656">
    <property type="component" value="Unassembled WGS sequence"/>
</dbReference>
<dbReference type="Pfam" id="PF02518">
    <property type="entry name" value="HATPase_c"/>
    <property type="match status" value="1"/>
</dbReference>
<dbReference type="SUPFAM" id="SSF47384">
    <property type="entry name" value="Homodimeric domain of signal transducing histidine kinase"/>
    <property type="match status" value="1"/>
</dbReference>
<evidence type="ECO:0000313" key="6">
    <source>
        <dbReference type="Proteomes" id="UP000294656"/>
    </source>
</evidence>
<dbReference type="PANTHER" id="PTHR43065">
    <property type="entry name" value="SENSOR HISTIDINE KINASE"/>
    <property type="match status" value="1"/>
</dbReference>
<dbReference type="AlphaFoldDB" id="A0A4R6ME03"/>
<dbReference type="InterPro" id="IPR036097">
    <property type="entry name" value="HisK_dim/P_sf"/>
</dbReference>
<evidence type="ECO:0000256" key="2">
    <source>
        <dbReference type="ARBA" id="ARBA00012438"/>
    </source>
</evidence>
<proteinExistence type="predicted"/>
<evidence type="ECO:0000313" key="5">
    <source>
        <dbReference type="EMBL" id="TDO99445.1"/>
    </source>
</evidence>
<keyword evidence="6" id="KW-1185">Reference proteome</keyword>
<dbReference type="Gene3D" id="3.30.565.10">
    <property type="entry name" value="Histidine kinase-like ATPase, C-terminal domain"/>
    <property type="match status" value="1"/>
</dbReference>
<dbReference type="Gene3D" id="3.30.450.40">
    <property type="match status" value="1"/>
</dbReference>
<protein>
    <recommendedName>
        <fullName evidence="2">histidine kinase</fullName>
        <ecNumber evidence="2">2.7.13.3</ecNumber>
    </recommendedName>
</protein>
<dbReference type="InterPro" id="IPR036890">
    <property type="entry name" value="HATPase_C_sf"/>
</dbReference>
<dbReference type="InterPro" id="IPR029016">
    <property type="entry name" value="GAF-like_dom_sf"/>
</dbReference>
<sequence length="455" mass="50684">MKYQKYLIELLRNSSIDSGNIHEASKAVLQAFVKAMYLKDGSIWLLDDNGSMVCSFILDMHEKSINHFSAMDEMQVKILFQELGSNAYLVLNSKQATSAYWVSNVDLINHSVIYTPIYHKGSIVGFLQGRRQNHQAGFDEKSIPFTSALANLFGRAILATQNNKLQHALKNANLDLQQTVLKRNQELKKTLEDLQTAQGHLVESEKMAALGQLVCGVAHEVNTPLGVAITSLSILGEEIHKLKTSYDSGTLDEPTFMSFIEHALSAHDIAEVNMRRAATLIHEFKQTSADQSHRVLVTLELKTLIDSIIASLTPIYEPHQVEFVLDIPDALYVTTYSESIDQILTNLVNNTCIHGFQASNQRHNLIFIKVFVQGKDFVIDYQDNGVGISDSIAKNIFTPFFTTNRSNGGSGLGLSVIYNLVSQKLAGEIRVIEQDASLGAHFQIRLPITLTEEFN</sequence>
<dbReference type="InterPro" id="IPR005467">
    <property type="entry name" value="His_kinase_dom"/>
</dbReference>
<keyword evidence="3" id="KW-0597">Phosphoprotein</keyword>
<dbReference type="InterPro" id="IPR003661">
    <property type="entry name" value="HisK_dim/P_dom"/>
</dbReference>